<accession>A0ABW5DWV9</accession>
<gene>
    <name evidence="2" type="ORF">ACFSM5_20185</name>
</gene>
<organism evidence="2 3">
    <name type="scientific">Lacibacterium aquatile</name>
    <dbReference type="NCBI Taxonomy" id="1168082"/>
    <lineage>
        <taxon>Bacteria</taxon>
        <taxon>Pseudomonadati</taxon>
        <taxon>Pseudomonadota</taxon>
        <taxon>Alphaproteobacteria</taxon>
        <taxon>Rhodospirillales</taxon>
        <taxon>Rhodospirillaceae</taxon>
    </lineage>
</organism>
<feature type="signal peptide" evidence="1">
    <location>
        <begin position="1"/>
        <end position="22"/>
    </location>
</feature>
<proteinExistence type="predicted"/>
<evidence type="ECO:0000313" key="3">
    <source>
        <dbReference type="Proteomes" id="UP001597295"/>
    </source>
</evidence>
<dbReference type="EMBL" id="JBHUIP010000016">
    <property type="protein sequence ID" value="MFD2265233.1"/>
    <property type="molecule type" value="Genomic_DNA"/>
</dbReference>
<comment type="caution">
    <text evidence="2">The sequence shown here is derived from an EMBL/GenBank/DDBJ whole genome shotgun (WGS) entry which is preliminary data.</text>
</comment>
<protein>
    <submittedName>
        <fullName evidence="2">Uncharacterized protein</fullName>
    </submittedName>
</protein>
<sequence>MSAKTWLISAGVFFTISGVAMAATFKESCIAGGGGMFEEAQCACLEKNTDATEKKDLQRYFELQVQLLAGKAPATQATSDELQKGGKVLEKHLAACMG</sequence>
<reference evidence="3" key="1">
    <citation type="journal article" date="2019" name="Int. J. Syst. Evol. Microbiol.">
        <title>The Global Catalogue of Microorganisms (GCM) 10K type strain sequencing project: providing services to taxonomists for standard genome sequencing and annotation.</title>
        <authorList>
            <consortium name="The Broad Institute Genomics Platform"/>
            <consortium name="The Broad Institute Genome Sequencing Center for Infectious Disease"/>
            <person name="Wu L."/>
            <person name="Ma J."/>
        </authorList>
    </citation>
    <scope>NUCLEOTIDE SEQUENCE [LARGE SCALE GENOMIC DNA]</scope>
    <source>
        <strain evidence="3">CGMCC 1.19062</strain>
    </source>
</reference>
<evidence type="ECO:0000313" key="2">
    <source>
        <dbReference type="EMBL" id="MFD2265233.1"/>
    </source>
</evidence>
<keyword evidence="1" id="KW-0732">Signal</keyword>
<dbReference type="Proteomes" id="UP001597295">
    <property type="component" value="Unassembled WGS sequence"/>
</dbReference>
<name>A0ABW5DWV9_9PROT</name>
<keyword evidence="3" id="KW-1185">Reference proteome</keyword>
<dbReference type="RefSeq" id="WP_379878405.1">
    <property type="nucleotide sequence ID" value="NZ_JBHUIP010000016.1"/>
</dbReference>
<feature type="chain" id="PRO_5047423363" evidence="1">
    <location>
        <begin position="23"/>
        <end position="98"/>
    </location>
</feature>
<evidence type="ECO:0000256" key="1">
    <source>
        <dbReference type="SAM" id="SignalP"/>
    </source>
</evidence>